<comment type="caution">
    <text evidence="2">The sequence shown here is derived from an EMBL/GenBank/DDBJ whole genome shotgun (WGS) entry which is preliminary data.</text>
</comment>
<feature type="region of interest" description="Disordered" evidence="1">
    <location>
        <begin position="1"/>
        <end position="45"/>
    </location>
</feature>
<evidence type="ECO:0008006" key="4">
    <source>
        <dbReference type="Google" id="ProtNLM"/>
    </source>
</evidence>
<sequence length="508" mass="55955">MLQKRMKANATVMEDSPGKGVRGGSSYRNAEGSPSMGARGCVPPQRSSKRMLNQEISLLMLILAAQTITGMVNIQDSVLSTELVADSHSFRGRPSLKNENYSSSYYSSASSDKHVPFMDISDGISSSIVDFDASENFDNDGDEEEVIATCFASQLTTPCRANTYFTHNEDIWENIFSFLPWEAAMQVRGVSRFHFRQSLPRVTVARMPQSKVPAIFIPCLEDLDSNEMEIEAELAPQHQTPWPCPHCCLFNAQGTVCGNNRCQQPRPQNGQRLFLGQLRRTGTVPMVRWLVNTVFNASTGALVSVENRRNTHTQRGKGCAWPTINDEATVKRMLDAHHRLFFDSVNGVEGVWLVPKDREKALQSEVSMRYNGGAHQKHMPRGTIVVEIPSAPFFAAAPATAPATAPLINAKGKGVDPREEVHRDMARSVTGLLCSAATQLSHSGSSYHKTSTTLPPYQSDQEMHPATVATAAEYYGYNGAANTMPYSIPGVDFVRAGVYRLNPYTVLI</sequence>
<gene>
    <name evidence="2" type="ORF">Q4I31_003957</name>
</gene>
<accession>A0AAW3ADR8</accession>
<dbReference type="PANTHER" id="PTHR37561">
    <property type="entry name" value="F-BOX DOMAIN-CONTAINING PROTEIN"/>
    <property type="match status" value="1"/>
</dbReference>
<dbReference type="Proteomes" id="UP001500131">
    <property type="component" value="Unassembled WGS sequence"/>
</dbReference>
<dbReference type="EMBL" id="JBAMZK010000024">
    <property type="protein sequence ID" value="KAL0504623.1"/>
    <property type="molecule type" value="Genomic_DNA"/>
</dbReference>
<dbReference type="AlphaFoldDB" id="A0AAW3ADR8"/>
<reference evidence="2 3" key="1">
    <citation type="submission" date="2024-02" db="EMBL/GenBank/DDBJ databases">
        <title>FIRST GENOME SEQUENCES OF Leishmania (Viannia) shawi, Leishmania (Viannia) lindenbergi AND Leishmania (Viannia) utingensis.</title>
        <authorList>
            <person name="Resadore F."/>
            <person name="Custodio M.G.F."/>
            <person name="Boite M.C."/>
            <person name="Cupolillo E."/>
            <person name="Ferreira G.E.M."/>
        </authorList>
    </citation>
    <scope>NUCLEOTIDE SEQUENCE [LARGE SCALE GENOMIC DNA]</scope>
    <source>
        <strain evidence="2 3">MHOM/BR/1966/M15733</strain>
    </source>
</reference>
<dbReference type="PANTHER" id="PTHR37561:SF3">
    <property type="entry name" value="F-BOX DOMAIN-CONTAINING PROTEIN"/>
    <property type="match status" value="1"/>
</dbReference>
<evidence type="ECO:0000256" key="1">
    <source>
        <dbReference type="SAM" id="MobiDB-lite"/>
    </source>
</evidence>
<name>A0AAW3ADR8_9TRYP</name>
<keyword evidence="3" id="KW-1185">Reference proteome</keyword>
<protein>
    <recommendedName>
        <fullName evidence="4">F-box domain-containing protein</fullName>
    </recommendedName>
</protein>
<evidence type="ECO:0000313" key="2">
    <source>
        <dbReference type="EMBL" id="KAL0504623.1"/>
    </source>
</evidence>
<evidence type="ECO:0000313" key="3">
    <source>
        <dbReference type="Proteomes" id="UP001500131"/>
    </source>
</evidence>
<proteinExistence type="predicted"/>
<organism evidence="2 3">
    <name type="scientific">Leishmania lindenbergi</name>
    <dbReference type="NCBI Taxonomy" id="651832"/>
    <lineage>
        <taxon>Eukaryota</taxon>
        <taxon>Discoba</taxon>
        <taxon>Euglenozoa</taxon>
        <taxon>Kinetoplastea</taxon>
        <taxon>Metakinetoplastina</taxon>
        <taxon>Trypanosomatida</taxon>
        <taxon>Trypanosomatidae</taxon>
        <taxon>Leishmaniinae</taxon>
        <taxon>Leishmania</taxon>
    </lineage>
</organism>